<evidence type="ECO:0000313" key="3">
    <source>
        <dbReference type="EMBL" id="KAL1489746.1"/>
    </source>
</evidence>
<dbReference type="Proteomes" id="UP001566132">
    <property type="component" value="Unassembled WGS sequence"/>
</dbReference>
<dbReference type="EMBL" id="JBDJPC010000011">
    <property type="protein sequence ID" value="KAL1489746.1"/>
    <property type="molecule type" value="Genomic_DNA"/>
</dbReference>
<keyword evidence="1" id="KW-0175">Coiled coil</keyword>
<reference evidence="3 4" key="1">
    <citation type="submission" date="2024-05" db="EMBL/GenBank/DDBJ databases">
        <title>Genetic variation in Jamaican populations of the coffee berry borer (Hypothenemus hampei).</title>
        <authorList>
            <person name="Errbii M."/>
            <person name="Myrie A."/>
        </authorList>
    </citation>
    <scope>NUCLEOTIDE SEQUENCE [LARGE SCALE GENOMIC DNA]</scope>
    <source>
        <strain evidence="3">JA-Hopewell-2020-01-JO</strain>
        <tissue evidence="3">Whole body</tissue>
    </source>
</reference>
<feature type="coiled-coil region" evidence="1">
    <location>
        <begin position="349"/>
        <end position="383"/>
    </location>
</feature>
<organism evidence="3 4">
    <name type="scientific">Hypothenemus hampei</name>
    <name type="common">Coffee berry borer</name>
    <dbReference type="NCBI Taxonomy" id="57062"/>
    <lineage>
        <taxon>Eukaryota</taxon>
        <taxon>Metazoa</taxon>
        <taxon>Ecdysozoa</taxon>
        <taxon>Arthropoda</taxon>
        <taxon>Hexapoda</taxon>
        <taxon>Insecta</taxon>
        <taxon>Pterygota</taxon>
        <taxon>Neoptera</taxon>
        <taxon>Endopterygota</taxon>
        <taxon>Coleoptera</taxon>
        <taxon>Polyphaga</taxon>
        <taxon>Cucujiformia</taxon>
        <taxon>Curculionidae</taxon>
        <taxon>Scolytinae</taxon>
        <taxon>Hypothenemus</taxon>
    </lineage>
</organism>
<feature type="compositionally biased region" description="Basic residues" evidence="2">
    <location>
        <begin position="202"/>
        <end position="215"/>
    </location>
</feature>
<dbReference type="AlphaFoldDB" id="A0ABD1E9H0"/>
<feature type="compositionally biased region" description="Basic and acidic residues" evidence="2">
    <location>
        <begin position="216"/>
        <end position="227"/>
    </location>
</feature>
<gene>
    <name evidence="3" type="ORF">ABEB36_013681</name>
</gene>
<comment type="caution">
    <text evidence="3">The sequence shown here is derived from an EMBL/GenBank/DDBJ whole genome shotgun (WGS) entry which is preliminary data.</text>
</comment>
<proteinExistence type="predicted"/>
<evidence type="ECO:0000256" key="2">
    <source>
        <dbReference type="SAM" id="MobiDB-lite"/>
    </source>
</evidence>
<evidence type="ECO:0000313" key="4">
    <source>
        <dbReference type="Proteomes" id="UP001566132"/>
    </source>
</evidence>
<name>A0ABD1E9H0_HYPHA</name>
<feature type="region of interest" description="Disordered" evidence="2">
    <location>
        <begin position="202"/>
        <end position="244"/>
    </location>
</feature>
<feature type="region of interest" description="Disordered" evidence="2">
    <location>
        <begin position="41"/>
        <end position="86"/>
    </location>
</feature>
<keyword evidence="4" id="KW-1185">Reference proteome</keyword>
<feature type="compositionally biased region" description="Low complexity" evidence="2">
    <location>
        <begin position="44"/>
        <end position="59"/>
    </location>
</feature>
<feature type="region of interest" description="Disordered" evidence="2">
    <location>
        <begin position="110"/>
        <end position="135"/>
    </location>
</feature>
<protein>
    <submittedName>
        <fullName evidence="3">Uncharacterized protein</fullName>
    </submittedName>
</protein>
<evidence type="ECO:0000256" key="1">
    <source>
        <dbReference type="SAM" id="Coils"/>
    </source>
</evidence>
<accession>A0ABD1E9H0</accession>
<sequence length="476" mass="54197">MLATNQCFMEMSCNSVNSFTEQGPGTPVPVDEVVMAQATLDRQPATAAKSAPAADPRSAGSVEASGCNAEIGGDQEEEWSPEKRRLSLREEITTQWAEEFAMERLRRGYGYESPEPEKDKENASDPIGDDGWDPEILIRTRDRRLSLQAEEEATERFISDFGEVGLRVVERQKDSPERKGSSADTVSSEAENFLTGLAISGRARRRRKAKRKVSKRTREDTAPREELEGGAEVTPQEVRTKRYRSTTHEDNLWEAEGFLRRLCQQVEVLDREMAVVYRPKKELKEAAKEIVKIVEGLTTGDLGKGLQLALNARAAKRLATTPEGQCTAQETKVTVGRLQEEDRAMRSERDGLIEERRRMQQEMATVRKKNRDLELGMEKLQMETRDLRLRMEKMGRGGNRDDKGQEKEIPTEIRARYLEVADMDDDFGILEETSVMRNKDKETVVRKKIIRVKYKGKEEELYDRMVELKSNTQGTK</sequence>